<dbReference type="KEGG" id="aman:B6F84_11070"/>
<feature type="domain" description="Lipoyl-binding" evidence="5">
    <location>
        <begin position="30"/>
        <end position="112"/>
    </location>
</feature>
<name>A0A1W6K1X4_9CREN</name>
<evidence type="ECO:0000259" key="5">
    <source>
        <dbReference type="PROSITE" id="PS50968"/>
    </source>
</evidence>
<evidence type="ECO:0000256" key="4">
    <source>
        <dbReference type="PIRSR" id="PIRSR617453-50"/>
    </source>
</evidence>
<dbReference type="NCBIfam" id="NF002270">
    <property type="entry name" value="PRK01202.1"/>
    <property type="match status" value="1"/>
</dbReference>
<organism evidence="6 7">
    <name type="scientific">Acidianus manzaensis</name>
    <dbReference type="NCBI Taxonomy" id="282676"/>
    <lineage>
        <taxon>Archaea</taxon>
        <taxon>Thermoproteota</taxon>
        <taxon>Thermoprotei</taxon>
        <taxon>Sulfolobales</taxon>
        <taxon>Sulfolobaceae</taxon>
        <taxon>Acidianus</taxon>
    </lineage>
</organism>
<dbReference type="CDD" id="cd06848">
    <property type="entry name" value="GCS_H"/>
    <property type="match status" value="1"/>
</dbReference>
<dbReference type="AlphaFoldDB" id="A0A1W6K1X4"/>
<keyword evidence="7" id="KW-1185">Reference proteome</keyword>
<comment type="similarity">
    <text evidence="1 3">Belongs to the GcvH family.</text>
</comment>
<dbReference type="Proteomes" id="UP000193404">
    <property type="component" value="Chromosome"/>
</dbReference>
<dbReference type="PANTHER" id="PTHR11715:SF3">
    <property type="entry name" value="GLYCINE CLEAVAGE SYSTEM H PROTEIN-RELATED"/>
    <property type="match status" value="1"/>
</dbReference>
<dbReference type="PANTHER" id="PTHR11715">
    <property type="entry name" value="GLYCINE CLEAVAGE SYSTEM H PROTEIN"/>
    <property type="match status" value="1"/>
</dbReference>
<proteinExistence type="inferred from homology"/>
<sequence length="137" mass="15353">MGEIKFGKYIILDSLLYTDTDEYVKIEGEIATIGITDYAQKKLRDIVGIELPTLDTKVRAGDVVCTVESVKAASDIYSPLSGIIIEVNEKLLSSPELMNKDPYGEGWIFKIKMTNQEETKSLLTPERYIEKIKNSGD</sequence>
<dbReference type="EMBL" id="CP020477">
    <property type="protein sequence ID" value="ARM76505.1"/>
    <property type="molecule type" value="Genomic_DNA"/>
</dbReference>
<dbReference type="GeneID" id="41591473"/>
<dbReference type="PROSITE" id="PS00189">
    <property type="entry name" value="LIPOYL"/>
    <property type="match status" value="1"/>
</dbReference>
<comment type="cofactor">
    <cofactor evidence="3">
        <name>(R)-lipoate</name>
        <dbReference type="ChEBI" id="CHEBI:83088"/>
    </cofactor>
    <text evidence="3">Binds 1 lipoyl cofactor covalently.</text>
</comment>
<dbReference type="InterPro" id="IPR003016">
    <property type="entry name" value="2-oxoA_DH_lipoyl-BS"/>
</dbReference>
<dbReference type="RefSeq" id="WP_148692295.1">
    <property type="nucleotide sequence ID" value="NZ_CP020477.1"/>
</dbReference>
<dbReference type="InterPro" id="IPR000089">
    <property type="entry name" value="Biotin_lipoyl"/>
</dbReference>
<dbReference type="GO" id="GO:0019464">
    <property type="term" value="P:glycine decarboxylation via glycine cleavage system"/>
    <property type="evidence" value="ECO:0007669"/>
    <property type="project" value="UniProtKB-UniRule"/>
</dbReference>
<dbReference type="SUPFAM" id="SSF51230">
    <property type="entry name" value="Single hybrid motif"/>
    <property type="match status" value="1"/>
</dbReference>
<dbReference type="InterPro" id="IPR002930">
    <property type="entry name" value="GCV_H"/>
</dbReference>
<dbReference type="GO" id="GO:0005960">
    <property type="term" value="C:glycine cleavage complex"/>
    <property type="evidence" value="ECO:0007669"/>
    <property type="project" value="InterPro"/>
</dbReference>
<keyword evidence="2 3" id="KW-0450">Lipoyl</keyword>
<dbReference type="NCBIfam" id="TIGR00527">
    <property type="entry name" value="gcvH"/>
    <property type="match status" value="1"/>
</dbReference>
<dbReference type="InterPro" id="IPR033753">
    <property type="entry name" value="GCV_H/Fam206"/>
</dbReference>
<evidence type="ECO:0000256" key="2">
    <source>
        <dbReference type="ARBA" id="ARBA00022823"/>
    </source>
</evidence>
<dbReference type="PROSITE" id="PS50968">
    <property type="entry name" value="BIOTINYL_LIPOYL"/>
    <property type="match status" value="1"/>
</dbReference>
<dbReference type="OrthoDB" id="9810at2157"/>
<evidence type="ECO:0000313" key="7">
    <source>
        <dbReference type="Proteomes" id="UP000193404"/>
    </source>
</evidence>
<evidence type="ECO:0000256" key="3">
    <source>
        <dbReference type="HAMAP-Rule" id="MF_00272"/>
    </source>
</evidence>
<comment type="subunit">
    <text evidence="3">The glycine cleavage system is composed of four proteins: P, T, L and H.</text>
</comment>
<comment type="function">
    <text evidence="3">The glycine cleavage system catalyzes the degradation of glycine. The H protein shuttles the methylamine group of glycine from the P protein to the T protein.</text>
</comment>
<dbReference type="STRING" id="282676.B6F84_11070"/>
<feature type="modified residue" description="N6-lipoyllysine" evidence="3 4">
    <location>
        <position position="71"/>
    </location>
</feature>
<dbReference type="Pfam" id="PF01597">
    <property type="entry name" value="GCV_H"/>
    <property type="match status" value="1"/>
</dbReference>
<dbReference type="HAMAP" id="MF_00272">
    <property type="entry name" value="GcvH"/>
    <property type="match status" value="1"/>
</dbReference>
<reference evidence="6 7" key="1">
    <citation type="submission" date="2017-03" db="EMBL/GenBank/DDBJ databases">
        <title>Sulfur activation and transportation mechanism of thermophilic Archaea Acidianus manzaensis YN-25.</title>
        <authorList>
            <person name="Ma Y."/>
            <person name="Yang Y."/>
            <person name="Xia J."/>
        </authorList>
    </citation>
    <scope>NUCLEOTIDE SEQUENCE [LARGE SCALE GENOMIC DNA]</scope>
    <source>
        <strain evidence="6 7">YN-25</strain>
    </source>
</reference>
<accession>A0A1W6K1X4</accession>
<dbReference type="GO" id="GO:0009249">
    <property type="term" value="P:protein lipoylation"/>
    <property type="evidence" value="ECO:0007669"/>
    <property type="project" value="TreeGrafter"/>
</dbReference>
<dbReference type="InterPro" id="IPR011053">
    <property type="entry name" value="Single_hybrid_motif"/>
</dbReference>
<protein>
    <recommendedName>
        <fullName evidence="3">Probable glycine cleavage system H protein</fullName>
    </recommendedName>
</protein>
<evidence type="ECO:0000256" key="1">
    <source>
        <dbReference type="ARBA" id="ARBA00009249"/>
    </source>
</evidence>
<gene>
    <name evidence="3" type="primary">gcvH</name>
    <name evidence="6" type="ORF">B6F84_11070</name>
</gene>
<evidence type="ECO:0000313" key="6">
    <source>
        <dbReference type="EMBL" id="ARM76505.1"/>
    </source>
</evidence>
<dbReference type="Gene3D" id="2.40.50.100">
    <property type="match status" value="1"/>
</dbReference>
<dbReference type="GO" id="GO:0005737">
    <property type="term" value="C:cytoplasm"/>
    <property type="evidence" value="ECO:0007669"/>
    <property type="project" value="TreeGrafter"/>
</dbReference>
<dbReference type="InterPro" id="IPR017453">
    <property type="entry name" value="GCV_H_sub"/>
</dbReference>